<dbReference type="SUPFAM" id="SSF49482">
    <property type="entry name" value="Aromatic compound dioxygenase"/>
    <property type="match status" value="1"/>
</dbReference>
<dbReference type="EMBL" id="BONK01000013">
    <property type="protein sequence ID" value="GIG22866.1"/>
    <property type="molecule type" value="Genomic_DNA"/>
</dbReference>
<dbReference type="InterPro" id="IPR015889">
    <property type="entry name" value="Intradiol_dOase_core"/>
</dbReference>
<protein>
    <submittedName>
        <fullName evidence="3">3,4-dioxygenase subunit beta</fullName>
    </submittedName>
</protein>
<organism evidence="3 4">
    <name type="scientific">Cellulomonas chitinilytica</name>
    <dbReference type="NCBI Taxonomy" id="398759"/>
    <lineage>
        <taxon>Bacteria</taxon>
        <taxon>Bacillati</taxon>
        <taxon>Actinomycetota</taxon>
        <taxon>Actinomycetes</taxon>
        <taxon>Micrococcales</taxon>
        <taxon>Cellulomonadaceae</taxon>
        <taxon>Cellulomonas</taxon>
    </lineage>
</organism>
<dbReference type="GO" id="GO:0016702">
    <property type="term" value="F:oxidoreductase activity, acting on single donors with incorporation of molecular oxygen, incorporation of two atoms of oxygen"/>
    <property type="evidence" value="ECO:0007669"/>
    <property type="project" value="InterPro"/>
</dbReference>
<dbReference type="GO" id="GO:0008199">
    <property type="term" value="F:ferric iron binding"/>
    <property type="evidence" value="ECO:0007669"/>
    <property type="project" value="InterPro"/>
</dbReference>
<proteinExistence type="predicted"/>
<sequence length="286" mass="29663">MTTHPDRRWLDRAGREIDEEDRGLVYDVRTLVDRRHVLGLFGGLTAAGLLAACSPSPTVGPTPDTTATGTAGASTADGGLTEVPDETGGPYPGDGSNGPDVLDDSGIVRRDIRSSFGTSTTTAPGVPLTIALTVRDASTGDVVPGAAVYLWHCDRAGGYSLYGQGLQDENYLRGVQQVDGTGTVTFTSVFPGCYSGRWPHVHFEVYGDLGTAVASGPIVKTSQIALPKEACEAVYATTGYERSVDNLARVSLAGDNVFGDDGGIHQVATMSGDSTSGYTASLTIGV</sequence>
<evidence type="ECO:0000256" key="1">
    <source>
        <dbReference type="SAM" id="MobiDB-lite"/>
    </source>
</evidence>
<keyword evidence="4" id="KW-1185">Reference proteome</keyword>
<accession>A0A919U317</accession>
<dbReference type="PANTHER" id="PTHR34315">
    <property type="match status" value="1"/>
</dbReference>
<dbReference type="RefSeq" id="WP_203757874.1">
    <property type="nucleotide sequence ID" value="NZ_BONK01000013.1"/>
</dbReference>
<reference evidence="3" key="1">
    <citation type="submission" date="2021-01" db="EMBL/GenBank/DDBJ databases">
        <title>Whole genome shotgun sequence of Cellulomonas chitinilytica NBRC 110799.</title>
        <authorList>
            <person name="Komaki H."/>
            <person name="Tamura T."/>
        </authorList>
    </citation>
    <scope>NUCLEOTIDE SEQUENCE</scope>
    <source>
        <strain evidence="3">NBRC 110799</strain>
    </source>
</reference>
<dbReference type="Gene3D" id="2.60.130.10">
    <property type="entry name" value="Aromatic compound dioxygenase"/>
    <property type="match status" value="1"/>
</dbReference>
<dbReference type="Proteomes" id="UP000632740">
    <property type="component" value="Unassembled WGS sequence"/>
</dbReference>
<dbReference type="PANTHER" id="PTHR34315:SF1">
    <property type="entry name" value="INTRADIOL RING-CLEAVAGE DIOXYGENASES DOMAIN-CONTAINING PROTEIN-RELATED"/>
    <property type="match status" value="1"/>
</dbReference>
<dbReference type="InterPro" id="IPR000627">
    <property type="entry name" value="Intradiol_dOase_C"/>
</dbReference>
<dbReference type="Pfam" id="PF00775">
    <property type="entry name" value="Dioxygenase_C"/>
    <property type="match status" value="1"/>
</dbReference>
<feature type="region of interest" description="Disordered" evidence="1">
    <location>
        <begin position="58"/>
        <end position="101"/>
    </location>
</feature>
<comment type="caution">
    <text evidence="3">The sequence shown here is derived from an EMBL/GenBank/DDBJ whole genome shotgun (WGS) entry which is preliminary data.</text>
</comment>
<gene>
    <name evidence="3" type="ORF">Cch01nite_35900</name>
</gene>
<feature type="compositionally biased region" description="Low complexity" evidence="1">
    <location>
        <begin position="58"/>
        <end position="81"/>
    </location>
</feature>
<dbReference type="AlphaFoldDB" id="A0A919U317"/>
<name>A0A919U317_9CELL</name>
<evidence type="ECO:0000259" key="2">
    <source>
        <dbReference type="Pfam" id="PF00775"/>
    </source>
</evidence>
<evidence type="ECO:0000313" key="4">
    <source>
        <dbReference type="Proteomes" id="UP000632740"/>
    </source>
</evidence>
<feature type="domain" description="Intradiol ring-cleavage dioxygenases" evidence="2">
    <location>
        <begin position="121"/>
        <end position="196"/>
    </location>
</feature>
<evidence type="ECO:0000313" key="3">
    <source>
        <dbReference type="EMBL" id="GIG22866.1"/>
    </source>
</evidence>